<reference evidence="1" key="1">
    <citation type="submission" date="2019-08" db="EMBL/GenBank/DDBJ databases">
        <authorList>
            <person name="Kucharzyk K."/>
            <person name="Murdoch R.W."/>
            <person name="Higgins S."/>
            <person name="Loffler F."/>
        </authorList>
    </citation>
    <scope>NUCLEOTIDE SEQUENCE</scope>
</reference>
<name>A0A644YVH5_9ZZZZ</name>
<organism evidence="1">
    <name type="scientific">bioreactor metagenome</name>
    <dbReference type="NCBI Taxonomy" id="1076179"/>
    <lineage>
        <taxon>unclassified sequences</taxon>
        <taxon>metagenomes</taxon>
        <taxon>ecological metagenomes</taxon>
    </lineage>
</organism>
<dbReference type="EMBL" id="VSSQ01006404">
    <property type="protein sequence ID" value="MPM32585.1"/>
    <property type="molecule type" value="Genomic_DNA"/>
</dbReference>
<evidence type="ECO:0000313" key="1">
    <source>
        <dbReference type="EMBL" id="MPM32585.1"/>
    </source>
</evidence>
<proteinExistence type="predicted"/>
<comment type="caution">
    <text evidence="1">The sequence shown here is derived from an EMBL/GenBank/DDBJ whole genome shotgun (WGS) entry which is preliminary data.</text>
</comment>
<gene>
    <name evidence="1" type="ORF">SDC9_79149</name>
</gene>
<sequence length="121" mass="13701">MMEMTDMTTQNLLPEEFNALEPLVAVWALPTQNERQQRRITSTRPALKSFYDTILPQLPAILKKLDEFPLGQLPEKESRLMALALSLAEVAPHIELYGGDPKVPHAFDEARFVAEHGQLAY</sequence>
<accession>A0A644YVH5</accession>
<protein>
    <submittedName>
        <fullName evidence="1">Uncharacterized protein</fullName>
    </submittedName>
</protein>
<dbReference type="AlphaFoldDB" id="A0A644YVH5"/>